<evidence type="ECO:0000256" key="3">
    <source>
        <dbReference type="ARBA" id="ARBA00022475"/>
    </source>
</evidence>
<evidence type="ECO:0000256" key="6">
    <source>
        <dbReference type="ARBA" id="ARBA00022989"/>
    </source>
</evidence>
<dbReference type="GO" id="GO:0043952">
    <property type="term" value="P:protein transport by the Sec complex"/>
    <property type="evidence" value="ECO:0007669"/>
    <property type="project" value="UniProtKB-UniRule"/>
</dbReference>
<dbReference type="PRINTS" id="PR01650">
    <property type="entry name" value="SECETRNLCASE"/>
</dbReference>
<sequence length="86" mass="9438">MTRNAKNTTPAKGKAEAAAPKKKGAGPFQYLSQVRQEARKVTWTTRQETLVSTVLVLILSVIAMLFFWGVDWVISSSIQFILALGA</sequence>
<keyword evidence="6 9" id="KW-1133">Transmembrane helix</keyword>
<keyword evidence="5 9" id="KW-0653">Protein transport</keyword>
<dbReference type="NCBIfam" id="TIGR00964">
    <property type="entry name" value="secE_bact"/>
    <property type="match status" value="1"/>
</dbReference>
<evidence type="ECO:0000256" key="4">
    <source>
        <dbReference type="ARBA" id="ARBA00022692"/>
    </source>
</evidence>
<organism evidence="11 12">
    <name type="scientific">Maricaulis maris</name>
    <dbReference type="NCBI Taxonomy" id="74318"/>
    <lineage>
        <taxon>Bacteria</taxon>
        <taxon>Pseudomonadati</taxon>
        <taxon>Pseudomonadota</taxon>
        <taxon>Alphaproteobacteria</taxon>
        <taxon>Maricaulales</taxon>
        <taxon>Maricaulaceae</taxon>
        <taxon>Maricaulis</taxon>
    </lineage>
</organism>
<dbReference type="InterPro" id="IPR038379">
    <property type="entry name" value="SecE_sf"/>
</dbReference>
<dbReference type="AlphaFoldDB" id="A0A495DKR8"/>
<feature type="transmembrane region" description="Helical" evidence="9">
    <location>
        <begin position="49"/>
        <end position="70"/>
    </location>
</feature>
<feature type="region of interest" description="Disordered" evidence="10">
    <location>
        <begin position="1"/>
        <end position="24"/>
    </location>
</feature>
<name>A0A495DKR8_9PROT</name>
<dbReference type="GO" id="GO:0008320">
    <property type="term" value="F:protein transmembrane transporter activity"/>
    <property type="evidence" value="ECO:0007669"/>
    <property type="project" value="UniProtKB-UniRule"/>
</dbReference>
<comment type="caution">
    <text evidence="11">The sequence shown here is derived from an EMBL/GenBank/DDBJ whole genome shotgun (WGS) entry which is preliminary data.</text>
</comment>
<dbReference type="GO" id="GO:0005886">
    <property type="term" value="C:plasma membrane"/>
    <property type="evidence" value="ECO:0007669"/>
    <property type="project" value="UniProtKB-SubCell"/>
</dbReference>
<dbReference type="PANTHER" id="PTHR33910:SF1">
    <property type="entry name" value="PROTEIN TRANSLOCASE SUBUNIT SECE"/>
    <property type="match status" value="1"/>
</dbReference>
<evidence type="ECO:0000256" key="1">
    <source>
        <dbReference type="ARBA" id="ARBA00004370"/>
    </source>
</evidence>
<keyword evidence="3 9" id="KW-1003">Cell membrane</keyword>
<keyword evidence="2 9" id="KW-0813">Transport</keyword>
<dbReference type="InterPro" id="IPR005807">
    <property type="entry name" value="SecE_bac"/>
</dbReference>
<keyword evidence="8 9" id="KW-0472">Membrane</keyword>
<dbReference type="GO" id="GO:0065002">
    <property type="term" value="P:intracellular protein transmembrane transport"/>
    <property type="evidence" value="ECO:0007669"/>
    <property type="project" value="UniProtKB-UniRule"/>
</dbReference>
<keyword evidence="4 9" id="KW-0812">Transmembrane</keyword>
<comment type="subcellular location">
    <subcellularLocation>
        <location evidence="9">Cell membrane</location>
        <topology evidence="9">Single-pass membrane protein</topology>
    </subcellularLocation>
    <subcellularLocation>
        <location evidence="1">Membrane</location>
    </subcellularLocation>
</comment>
<evidence type="ECO:0000256" key="9">
    <source>
        <dbReference type="HAMAP-Rule" id="MF_00422"/>
    </source>
</evidence>
<dbReference type="Pfam" id="PF00584">
    <property type="entry name" value="SecE"/>
    <property type="match status" value="1"/>
</dbReference>
<accession>A0A495DKR8</accession>
<comment type="subunit">
    <text evidence="9">Component of the Sec protein translocase complex. Heterotrimer consisting of SecY, SecE and SecG subunits. The heterotrimers can form oligomers, although 1 heterotrimer is thought to be able to translocate proteins. Interacts with the ribosome. Interacts with SecDF, and other proteins may be involved. Interacts with SecA.</text>
</comment>
<evidence type="ECO:0000256" key="8">
    <source>
        <dbReference type="ARBA" id="ARBA00023136"/>
    </source>
</evidence>
<dbReference type="Gene3D" id="1.20.5.1030">
    <property type="entry name" value="Preprotein translocase secy subunit"/>
    <property type="match status" value="1"/>
</dbReference>
<dbReference type="Proteomes" id="UP000273675">
    <property type="component" value="Unassembled WGS sequence"/>
</dbReference>
<keyword evidence="7 9" id="KW-0811">Translocation</keyword>
<evidence type="ECO:0000313" key="12">
    <source>
        <dbReference type="Proteomes" id="UP000273675"/>
    </source>
</evidence>
<evidence type="ECO:0000256" key="10">
    <source>
        <dbReference type="SAM" id="MobiDB-lite"/>
    </source>
</evidence>
<dbReference type="HAMAP" id="MF_00422">
    <property type="entry name" value="SecE"/>
    <property type="match status" value="1"/>
</dbReference>
<dbReference type="GO" id="GO:0009306">
    <property type="term" value="P:protein secretion"/>
    <property type="evidence" value="ECO:0007669"/>
    <property type="project" value="UniProtKB-UniRule"/>
</dbReference>
<dbReference type="InterPro" id="IPR001901">
    <property type="entry name" value="Translocase_SecE/Sec61-g"/>
</dbReference>
<proteinExistence type="inferred from homology"/>
<dbReference type="EMBL" id="RBIM01000002">
    <property type="protein sequence ID" value="RKR03210.1"/>
    <property type="molecule type" value="Genomic_DNA"/>
</dbReference>
<evidence type="ECO:0000256" key="5">
    <source>
        <dbReference type="ARBA" id="ARBA00022927"/>
    </source>
</evidence>
<comment type="function">
    <text evidence="9">Essential subunit of the Sec protein translocation channel SecYEG. Clamps together the 2 halves of SecY. May contact the channel plug during translocation.</text>
</comment>
<protein>
    <recommendedName>
        <fullName evidence="9">Protein translocase subunit SecE</fullName>
    </recommendedName>
</protein>
<evidence type="ECO:0000313" key="11">
    <source>
        <dbReference type="EMBL" id="RKR03210.1"/>
    </source>
</evidence>
<dbReference type="RefSeq" id="WP_121210356.1">
    <property type="nucleotide sequence ID" value="NZ_RBIM01000002.1"/>
</dbReference>
<comment type="similarity">
    <text evidence="9">Belongs to the SecE/SEC61-gamma family.</text>
</comment>
<reference evidence="11 12" key="1">
    <citation type="submission" date="2018-10" db="EMBL/GenBank/DDBJ databases">
        <title>Genomic Encyclopedia of Type Strains, Phase IV (KMG-IV): sequencing the most valuable type-strain genomes for metagenomic binning, comparative biology and taxonomic classification.</title>
        <authorList>
            <person name="Goeker M."/>
        </authorList>
    </citation>
    <scope>NUCLEOTIDE SEQUENCE [LARGE SCALE GENOMIC DNA]</scope>
    <source>
        <strain evidence="11 12">DSM 4734</strain>
    </source>
</reference>
<dbReference type="GO" id="GO:0006605">
    <property type="term" value="P:protein targeting"/>
    <property type="evidence" value="ECO:0007669"/>
    <property type="project" value="UniProtKB-UniRule"/>
</dbReference>
<gene>
    <name evidence="9" type="primary">secE</name>
    <name evidence="11" type="ORF">C7435_1160</name>
</gene>
<dbReference type="PANTHER" id="PTHR33910">
    <property type="entry name" value="PROTEIN TRANSLOCASE SUBUNIT SECE"/>
    <property type="match status" value="1"/>
</dbReference>
<evidence type="ECO:0000256" key="7">
    <source>
        <dbReference type="ARBA" id="ARBA00023010"/>
    </source>
</evidence>
<evidence type="ECO:0000256" key="2">
    <source>
        <dbReference type="ARBA" id="ARBA00022448"/>
    </source>
</evidence>